<protein>
    <submittedName>
        <fullName evidence="3">Membrane-associated protein, putative</fullName>
    </submittedName>
</protein>
<evidence type="ECO:0000256" key="1">
    <source>
        <dbReference type="SAM" id="MobiDB-lite"/>
    </source>
</evidence>
<keyword evidence="2" id="KW-1133">Transmembrane helix</keyword>
<dbReference type="AlphaFoldDB" id="A0A0S4JX97"/>
<gene>
    <name evidence="3" type="ORF">BSAL_44670</name>
</gene>
<evidence type="ECO:0000256" key="2">
    <source>
        <dbReference type="SAM" id="Phobius"/>
    </source>
</evidence>
<feature type="region of interest" description="Disordered" evidence="1">
    <location>
        <begin position="159"/>
        <end position="182"/>
    </location>
</feature>
<evidence type="ECO:0000313" key="4">
    <source>
        <dbReference type="Proteomes" id="UP000051952"/>
    </source>
</evidence>
<feature type="transmembrane region" description="Helical" evidence="2">
    <location>
        <begin position="84"/>
        <end position="106"/>
    </location>
</feature>
<dbReference type="VEuPathDB" id="TriTrypDB:BSAL_44670"/>
<dbReference type="Proteomes" id="UP000051952">
    <property type="component" value="Unassembled WGS sequence"/>
</dbReference>
<proteinExistence type="predicted"/>
<dbReference type="EMBL" id="CYKH01002193">
    <property type="protein sequence ID" value="CUG93766.1"/>
    <property type="molecule type" value="Genomic_DNA"/>
</dbReference>
<feature type="transmembrane region" description="Helical" evidence="2">
    <location>
        <begin position="126"/>
        <end position="148"/>
    </location>
</feature>
<feature type="transmembrane region" description="Helical" evidence="2">
    <location>
        <begin position="56"/>
        <end position="77"/>
    </location>
</feature>
<keyword evidence="2" id="KW-0812">Transmembrane</keyword>
<organism evidence="3 4">
    <name type="scientific">Bodo saltans</name>
    <name type="common">Flagellated protozoan</name>
    <dbReference type="NCBI Taxonomy" id="75058"/>
    <lineage>
        <taxon>Eukaryota</taxon>
        <taxon>Discoba</taxon>
        <taxon>Euglenozoa</taxon>
        <taxon>Kinetoplastea</taxon>
        <taxon>Metakinetoplastina</taxon>
        <taxon>Eubodonida</taxon>
        <taxon>Bodonidae</taxon>
        <taxon>Bodo</taxon>
    </lineage>
</organism>
<keyword evidence="2" id="KW-0472">Membrane</keyword>
<feature type="transmembrane region" description="Helical" evidence="2">
    <location>
        <begin position="21"/>
        <end position="50"/>
    </location>
</feature>
<accession>A0A0S4JX97</accession>
<keyword evidence="4" id="KW-1185">Reference proteome</keyword>
<reference evidence="4" key="1">
    <citation type="submission" date="2015-09" db="EMBL/GenBank/DDBJ databases">
        <authorList>
            <consortium name="Pathogen Informatics"/>
        </authorList>
    </citation>
    <scope>NUCLEOTIDE SEQUENCE [LARGE SCALE GENOMIC DNA]</scope>
    <source>
        <strain evidence="4">Lake Konstanz</strain>
    </source>
</reference>
<sequence>MRGGTTKAPLRLMPTNAGGLCCLNIAYCGMLRWTALRFVAVGVFAVVGGISRCTPLISIVIALLCAQLLLIIIVRPYATLFENVYSAVTLGLTVVSVAGQLVFTTAASGEAMRTDWALTLSAVCDFVKIGVSLVKAILDGYGVVMGVYRRVSMRRRCVEQQGGTTRSPAAPAAMGNETSVAQ</sequence>
<evidence type="ECO:0000313" key="3">
    <source>
        <dbReference type="EMBL" id="CUG93766.1"/>
    </source>
</evidence>
<name>A0A0S4JX97_BODSA</name>